<name>A0A4Z2ECM2_9TELE</name>
<dbReference type="Gene3D" id="1.25.40.60">
    <property type="match status" value="1"/>
</dbReference>
<sequence length="145" mass="16389">MRFRVSSEQNEFLFVLEVDDMKQGDECKTSFRSEPTWWLSGLHSDLEQYKTALLDAGCDLSPLNYIKQWKAFTKMAATPANYGNSGVKPMGLFSRVMNSGSQLVMEGVKNLVLKQHVSKVPSDVVLLLLFCRLTTTTTTTTTKRR</sequence>
<protein>
    <submittedName>
        <fullName evidence="1">Sec1 family domain-containing protein 1</fullName>
    </submittedName>
</protein>
<evidence type="ECO:0000313" key="2">
    <source>
        <dbReference type="Proteomes" id="UP000314294"/>
    </source>
</evidence>
<reference evidence="1 2" key="1">
    <citation type="submission" date="2019-03" db="EMBL/GenBank/DDBJ databases">
        <title>First draft genome of Liparis tanakae, snailfish: a comprehensive survey of snailfish specific genes.</title>
        <authorList>
            <person name="Kim W."/>
            <person name="Song I."/>
            <person name="Jeong J.-H."/>
            <person name="Kim D."/>
            <person name="Kim S."/>
            <person name="Ryu S."/>
            <person name="Song J.Y."/>
            <person name="Lee S.K."/>
        </authorList>
    </citation>
    <scope>NUCLEOTIDE SEQUENCE [LARGE SCALE GENOMIC DNA]</scope>
    <source>
        <tissue evidence="1">Muscle</tissue>
    </source>
</reference>
<accession>A0A4Z2ECM2</accession>
<dbReference type="AlphaFoldDB" id="A0A4Z2ECM2"/>
<comment type="caution">
    <text evidence="1">The sequence shown here is derived from an EMBL/GenBank/DDBJ whole genome shotgun (WGS) entry which is preliminary data.</text>
</comment>
<dbReference type="Proteomes" id="UP000314294">
    <property type="component" value="Unassembled WGS sequence"/>
</dbReference>
<organism evidence="1 2">
    <name type="scientific">Liparis tanakae</name>
    <name type="common">Tanaka's snailfish</name>
    <dbReference type="NCBI Taxonomy" id="230148"/>
    <lineage>
        <taxon>Eukaryota</taxon>
        <taxon>Metazoa</taxon>
        <taxon>Chordata</taxon>
        <taxon>Craniata</taxon>
        <taxon>Vertebrata</taxon>
        <taxon>Euteleostomi</taxon>
        <taxon>Actinopterygii</taxon>
        <taxon>Neopterygii</taxon>
        <taxon>Teleostei</taxon>
        <taxon>Neoteleostei</taxon>
        <taxon>Acanthomorphata</taxon>
        <taxon>Eupercaria</taxon>
        <taxon>Perciformes</taxon>
        <taxon>Cottioidei</taxon>
        <taxon>Cottales</taxon>
        <taxon>Liparidae</taxon>
        <taxon>Liparis</taxon>
    </lineage>
</organism>
<keyword evidence="2" id="KW-1185">Reference proteome</keyword>
<proteinExistence type="predicted"/>
<evidence type="ECO:0000313" key="1">
    <source>
        <dbReference type="EMBL" id="TNN26310.1"/>
    </source>
</evidence>
<gene>
    <name evidence="1" type="primary">Scfd1_0</name>
    <name evidence="1" type="ORF">EYF80_063553</name>
</gene>
<dbReference type="OrthoDB" id="8759646at2759"/>
<dbReference type="EMBL" id="SRLO01010503">
    <property type="protein sequence ID" value="TNN26310.1"/>
    <property type="molecule type" value="Genomic_DNA"/>
</dbReference>